<dbReference type="CDD" id="cd21383">
    <property type="entry name" value="GAT_GGA_Tom1-like"/>
    <property type="match status" value="1"/>
</dbReference>
<accession>A0A7S2NRI1</accession>
<feature type="compositionally biased region" description="Polar residues" evidence="1">
    <location>
        <begin position="9"/>
        <end position="18"/>
    </location>
</feature>
<evidence type="ECO:0000313" key="2">
    <source>
        <dbReference type="EMBL" id="CAD9555053.1"/>
    </source>
</evidence>
<protein>
    <recommendedName>
        <fullName evidence="3">GAT domain-containing protein</fullName>
    </recommendedName>
</protein>
<sequence length="251" mass="26863">MMDAIPNTPVANNQQHQVSPDEKILKDLDTLTERINLGNEMIQQNGFRVDLSPGGRDETMLQVLGFLKACQPRMVELVEAAAQGALQEGTLMRCLEVNDLLAKVLDFENAEKHAKEAATASSGLDGVASAAPSGYTDLDDLLFDDIPTKKVGVASDSFKQPTKQPAAGLKSDDPFSGEPTLLAPADAKALKCTDNDFDDLLFDQKKPTAAVSSADFDLFDDKKPAASTASAADDDFDVFLRERASGAPKSD</sequence>
<name>A0A7S2NRI1_9STRA</name>
<dbReference type="InterPro" id="IPR038425">
    <property type="entry name" value="GAT_sf"/>
</dbReference>
<feature type="region of interest" description="Disordered" evidence="1">
    <location>
        <begin position="1"/>
        <end position="20"/>
    </location>
</feature>
<dbReference type="EMBL" id="HBGY01000595">
    <property type="protein sequence ID" value="CAD9555053.1"/>
    <property type="molecule type" value="Transcribed_RNA"/>
</dbReference>
<proteinExistence type="predicted"/>
<evidence type="ECO:0000256" key="1">
    <source>
        <dbReference type="SAM" id="MobiDB-lite"/>
    </source>
</evidence>
<dbReference type="SUPFAM" id="SSF89009">
    <property type="entry name" value="GAT-like domain"/>
    <property type="match status" value="1"/>
</dbReference>
<organism evidence="2">
    <name type="scientific">Leptocylindrus danicus</name>
    <dbReference type="NCBI Taxonomy" id="163516"/>
    <lineage>
        <taxon>Eukaryota</taxon>
        <taxon>Sar</taxon>
        <taxon>Stramenopiles</taxon>
        <taxon>Ochrophyta</taxon>
        <taxon>Bacillariophyta</taxon>
        <taxon>Coscinodiscophyceae</taxon>
        <taxon>Chaetocerotophycidae</taxon>
        <taxon>Leptocylindrales</taxon>
        <taxon>Leptocylindraceae</taxon>
        <taxon>Leptocylindrus</taxon>
    </lineage>
</organism>
<gene>
    <name evidence="2" type="ORF">LDAN0321_LOCUS386</name>
</gene>
<feature type="region of interest" description="Disordered" evidence="1">
    <location>
        <begin position="154"/>
        <end position="176"/>
    </location>
</feature>
<reference evidence="2" key="1">
    <citation type="submission" date="2021-01" db="EMBL/GenBank/DDBJ databases">
        <authorList>
            <person name="Corre E."/>
            <person name="Pelletier E."/>
            <person name="Niang G."/>
            <person name="Scheremetjew M."/>
            <person name="Finn R."/>
            <person name="Kale V."/>
            <person name="Holt S."/>
            <person name="Cochrane G."/>
            <person name="Meng A."/>
            <person name="Brown T."/>
            <person name="Cohen L."/>
        </authorList>
    </citation>
    <scope>NUCLEOTIDE SEQUENCE</scope>
    <source>
        <strain evidence="2">B650</strain>
    </source>
</reference>
<dbReference type="Gene3D" id="1.20.58.160">
    <property type="match status" value="1"/>
</dbReference>
<dbReference type="AlphaFoldDB" id="A0A7S2NRI1"/>
<evidence type="ECO:0008006" key="3">
    <source>
        <dbReference type="Google" id="ProtNLM"/>
    </source>
</evidence>